<organism evidence="4 5">
    <name type="scientific">Kitasatospora arboriphila</name>
    <dbReference type="NCBI Taxonomy" id="258052"/>
    <lineage>
        <taxon>Bacteria</taxon>
        <taxon>Bacillati</taxon>
        <taxon>Actinomycetota</taxon>
        <taxon>Actinomycetes</taxon>
        <taxon>Kitasatosporales</taxon>
        <taxon>Streptomycetaceae</taxon>
        <taxon>Kitasatospora</taxon>
    </lineage>
</organism>
<dbReference type="Gene3D" id="2.60.120.260">
    <property type="entry name" value="Galactose-binding domain-like"/>
    <property type="match status" value="1"/>
</dbReference>
<protein>
    <recommendedName>
        <fullName evidence="3">NodB homology domain-containing protein</fullName>
    </recommendedName>
</protein>
<evidence type="ECO:0000256" key="2">
    <source>
        <dbReference type="SAM" id="SignalP"/>
    </source>
</evidence>
<dbReference type="PANTHER" id="PTHR10587">
    <property type="entry name" value="GLYCOSYL TRANSFERASE-RELATED"/>
    <property type="match status" value="1"/>
</dbReference>
<accession>A0ABN1TSF3</accession>
<evidence type="ECO:0000259" key="3">
    <source>
        <dbReference type="PROSITE" id="PS51677"/>
    </source>
</evidence>
<feature type="signal peptide" evidence="2">
    <location>
        <begin position="1"/>
        <end position="29"/>
    </location>
</feature>
<comment type="caution">
    <text evidence="4">The sequence shown here is derived from an EMBL/GenBank/DDBJ whole genome shotgun (WGS) entry which is preliminary data.</text>
</comment>
<dbReference type="CDD" id="cd10917">
    <property type="entry name" value="CE4_NodB_like_6s_7s"/>
    <property type="match status" value="1"/>
</dbReference>
<dbReference type="InterPro" id="IPR050248">
    <property type="entry name" value="Polysacc_deacetylase_ArnD"/>
</dbReference>
<dbReference type="Pfam" id="PF01522">
    <property type="entry name" value="Polysacc_deac_1"/>
    <property type="match status" value="1"/>
</dbReference>
<feature type="domain" description="NodB homology" evidence="3">
    <location>
        <begin position="193"/>
        <end position="402"/>
    </location>
</feature>
<dbReference type="InterPro" id="IPR003305">
    <property type="entry name" value="CenC_carb-bd"/>
</dbReference>
<gene>
    <name evidence="4" type="ORF">GCM10009663_48630</name>
</gene>
<evidence type="ECO:0000313" key="5">
    <source>
        <dbReference type="Proteomes" id="UP001499987"/>
    </source>
</evidence>
<keyword evidence="5" id="KW-1185">Reference proteome</keyword>
<dbReference type="RefSeq" id="WP_344625786.1">
    <property type="nucleotide sequence ID" value="NZ_BAAALD010000051.1"/>
</dbReference>
<dbReference type="Proteomes" id="UP001499987">
    <property type="component" value="Unassembled WGS sequence"/>
</dbReference>
<dbReference type="InterPro" id="IPR008979">
    <property type="entry name" value="Galactose-bd-like_sf"/>
</dbReference>
<evidence type="ECO:0000256" key="1">
    <source>
        <dbReference type="ARBA" id="ARBA00022801"/>
    </source>
</evidence>
<dbReference type="PROSITE" id="PS51677">
    <property type="entry name" value="NODB"/>
    <property type="match status" value="1"/>
</dbReference>
<dbReference type="InterPro" id="IPR002509">
    <property type="entry name" value="NODB_dom"/>
</dbReference>
<feature type="chain" id="PRO_5045979472" description="NodB homology domain-containing protein" evidence="2">
    <location>
        <begin position="30"/>
        <end position="402"/>
    </location>
</feature>
<name>A0ABN1TSF3_9ACTN</name>
<proteinExistence type="predicted"/>
<dbReference type="SUPFAM" id="SSF88713">
    <property type="entry name" value="Glycoside hydrolase/deacetylase"/>
    <property type="match status" value="1"/>
</dbReference>
<dbReference type="Pfam" id="PF02018">
    <property type="entry name" value="CBM_4_9"/>
    <property type="match status" value="1"/>
</dbReference>
<evidence type="ECO:0000313" key="4">
    <source>
        <dbReference type="EMBL" id="GAA1100189.1"/>
    </source>
</evidence>
<reference evidence="4 5" key="1">
    <citation type="journal article" date="2019" name="Int. J. Syst. Evol. Microbiol.">
        <title>The Global Catalogue of Microorganisms (GCM) 10K type strain sequencing project: providing services to taxonomists for standard genome sequencing and annotation.</title>
        <authorList>
            <consortium name="The Broad Institute Genomics Platform"/>
            <consortium name="The Broad Institute Genome Sequencing Center for Infectious Disease"/>
            <person name="Wu L."/>
            <person name="Ma J."/>
        </authorList>
    </citation>
    <scope>NUCLEOTIDE SEQUENCE [LARGE SCALE GENOMIC DNA]</scope>
    <source>
        <strain evidence="4 5">JCM 13002</strain>
    </source>
</reference>
<sequence length="402" mass="42048">MSRLLHRLAACAAAAALAVAGPLATGAHADTPATANLATNPGFEIPRLPLDDWGSIPGWQCTAGEATIGGTARSGSSALLVTPAAADSTGRCEQVLSVRPGTTYTVSAWVRGAYVFLGAEGTGHDVAPAWTPDTGGDWRPLTTTFTTGTAVTSVRLYLHGWYGQGAYAADDVRVDGPAPAPARALWNVPTGDPVLFVTVDDGWQRTPEAAALIAARKLPVTAFPLPMPLGFDPDWFRAVTAAPGSSIQDHSVSHRDLTTLGAEEQQAEICGGRDAALRRTGTAPTVFRPPYLAWNADTLQAAANCGMTTVMTATADFSWGASNVYHGGPLRPGDVVLLHFTDTLASDLARVLAAADEAGLRPAGLTEYLSCGAQRRGTAVPGRRVRGGTERWSPRCTWHWSA</sequence>
<dbReference type="Gene3D" id="3.20.20.370">
    <property type="entry name" value="Glycoside hydrolase/deacetylase"/>
    <property type="match status" value="1"/>
</dbReference>
<dbReference type="EMBL" id="BAAALD010000051">
    <property type="protein sequence ID" value="GAA1100189.1"/>
    <property type="molecule type" value="Genomic_DNA"/>
</dbReference>
<dbReference type="SUPFAM" id="SSF49785">
    <property type="entry name" value="Galactose-binding domain-like"/>
    <property type="match status" value="1"/>
</dbReference>
<dbReference type="PANTHER" id="PTHR10587:SF134">
    <property type="entry name" value="SECRETED PROTEIN"/>
    <property type="match status" value="1"/>
</dbReference>
<keyword evidence="2" id="KW-0732">Signal</keyword>
<keyword evidence="1" id="KW-0378">Hydrolase</keyword>
<dbReference type="InterPro" id="IPR011330">
    <property type="entry name" value="Glyco_hydro/deAcase_b/a-brl"/>
</dbReference>